<evidence type="ECO:0000256" key="2">
    <source>
        <dbReference type="ARBA" id="ARBA00022475"/>
    </source>
</evidence>
<dbReference type="GO" id="GO:0022857">
    <property type="term" value="F:transmembrane transporter activity"/>
    <property type="evidence" value="ECO:0007669"/>
    <property type="project" value="InterPro"/>
</dbReference>
<dbReference type="InterPro" id="IPR011701">
    <property type="entry name" value="MFS"/>
</dbReference>
<dbReference type="PROSITE" id="PS50850">
    <property type="entry name" value="MFS"/>
    <property type="match status" value="1"/>
</dbReference>
<gene>
    <name evidence="8" type="ORF">Prubr_71700</name>
</gene>
<dbReference type="AlphaFoldDB" id="A0A810NDL6"/>
<dbReference type="PANTHER" id="PTHR43124:SF3">
    <property type="entry name" value="CHLORAMPHENICOL EFFLUX PUMP RV0191"/>
    <property type="match status" value="1"/>
</dbReference>
<reference evidence="8" key="1">
    <citation type="submission" date="2020-08" db="EMBL/GenBank/DDBJ databases">
        <title>Whole genome shotgun sequence of Polymorphospora rubra NBRC 101157.</title>
        <authorList>
            <person name="Komaki H."/>
            <person name="Tamura T."/>
        </authorList>
    </citation>
    <scope>NUCLEOTIDE SEQUENCE</scope>
    <source>
        <strain evidence="8">NBRC 101157</strain>
    </source>
</reference>
<keyword evidence="5 6" id="KW-0472">Membrane</keyword>
<dbReference type="Pfam" id="PF07690">
    <property type="entry name" value="MFS_1"/>
    <property type="match status" value="1"/>
</dbReference>
<feature type="transmembrane region" description="Helical" evidence="6">
    <location>
        <begin position="330"/>
        <end position="354"/>
    </location>
</feature>
<evidence type="ECO:0000256" key="3">
    <source>
        <dbReference type="ARBA" id="ARBA00022692"/>
    </source>
</evidence>
<dbReference type="InterPro" id="IPR020846">
    <property type="entry name" value="MFS_dom"/>
</dbReference>
<proteinExistence type="predicted"/>
<feature type="transmembrane region" description="Helical" evidence="6">
    <location>
        <begin position="238"/>
        <end position="260"/>
    </location>
</feature>
<evidence type="ECO:0000259" key="7">
    <source>
        <dbReference type="PROSITE" id="PS50850"/>
    </source>
</evidence>
<evidence type="ECO:0000256" key="6">
    <source>
        <dbReference type="SAM" id="Phobius"/>
    </source>
</evidence>
<keyword evidence="3 6" id="KW-0812">Transmembrane</keyword>
<feature type="transmembrane region" description="Helical" evidence="6">
    <location>
        <begin position="272"/>
        <end position="289"/>
    </location>
</feature>
<keyword evidence="9" id="KW-1185">Reference proteome</keyword>
<dbReference type="GO" id="GO:0005886">
    <property type="term" value="C:plasma membrane"/>
    <property type="evidence" value="ECO:0007669"/>
    <property type="project" value="UniProtKB-SubCell"/>
</dbReference>
<feature type="transmembrane region" description="Helical" evidence="6">
    <location>
        <begin position="69"/>
        <end position="87"/>
    </location>
</feature>
<dbReference type="InterPro" id="IPR050189">
    <property type="entry name" value="MFS_Efflux_Transporters"/>
</dbReference>
<evidence type="ECO:0000313" key="8">
    <source>
        <dbReference type="EMBL" id="BCJ70149.1"/>
    </source>
</evidence>
<dbReference type="PANTHER" id="PTHR43124">
    <property type="entry name" value="PURINE EFFLUX PUMP PBUE"/>
    <property type="match status" value="1"/>
</dbReference>
<feature type="transmembrane region" description="Helical" evidence="6">
    <location>
        <begin position="7"/>
        <end position="30"/>
    </location>
</feature>
<organism evidence="8 9">
    <name type="scientific">Polymorphospora rubra</name>
    <dbReference type="NCBI Taxonomy" id="338584"/>
    <lineage>
        <taxon>Bacteria</taxon>
        <taxon>Bacillati</taxon>
        <taxon>Actinomycetota</taxon>
        <taxon>Actinomycetes</taxon>
        <taxon>Micromonosporales</taxon>
        <taxon>Micromonosporaceae</taxon>
        <taxon>Polymorphospora</taxon>
    </lineage>
</organism>
<feature type="transmembrane region" description="Helical" evidence="6">
    <location>
        <begin position="42"/>
        <end position="62"/>
    </location>
</feature>
<dbReference type="SUPFAM" id="SSF103473">
    <property type="entry name" value="MFS general substrate transporter"/>
    <property type="match status" value="1"/>
</dbReference>
<dbReference type="Gene3D" id="1.20.1250.20">
    <property type="entry name" value="MFS general substrate transporter like domains"/>
    <property type="match status" value="2"/>
</dbReference>
<keyword evidence="4 6" id="KW-1133">Transmembrane helix</keyword>
<evidence type="ECO:0000313" key="9">
    <source>
        <dbReference type="Proteomes" id="UP000680866"/>
    </source>
</evidence>
<dbReference type="KEGG" id="pry:Prubr_71700"/>
<feature type="transmembrane region" description="Helical" evidence="6">
    <location>
        <begin position="205"/>
        <end position="226"/>
    </location>
</feature>
<feature type="domain" description="Major facilitator superfamily (MFS) profile" evidence="7">
    <location>
        <begin position="203"/>
        <end position="381"/>
    </location>
</feature>
<evidence type="ECO:0000256" key="4">
    <source>
        <dbReference type="ARBA" id="ARBA00022989"/>
    </source>
</evidence>
<feature type="transmembrane region" description="Helical" evidence="6">
    <location>
        <begin position="295"/>
        <end position="318"/>
    </location>
</feature>
<feature type="transmembrane region" description="Helical" evidence="6">
    <location>
        <begin position="128"/>
        <end position="148"/>
    </location>
</feature>
<evidence type="ECO:0000256" key="1">
    <source>
        <dbReference type="ARBA" id="ARBA00004651"/>
    </source>
</evidence>
<feature type="transmembrane region" description="Helical" evidence="6">
    <location>
        <begin position="93"/>
        <end position="116"/>
    </location>
</feature>
<accession>A0A810NDL6</accession>
<comment type="subcellular location">
    <subcellularLocation>
        <location evidence="1">Cell membrane</location>
        <topology evidence="1">Multi-pass membrane protein</topology>
    </subcellularLocation>
</comment>
<name>A0A810NDL6_9ACTN</name>
<dbReference type="InterPro" id="IPR036259">
    <property type="entry name" value="MFS_trans_sf"/>
</dbReference>
<protein>
    <recommendedName>
        <fullName evidence="7">Major facilitator superfamily (MFS) profile domain-containing protein</fullName>
    </recommendedName>
</protein>
<dbReference type="EMBL" id="AP023359">
    <property type="protein sequence ID" value="BCJ70149.1"/>
    <property type="molecule type" value="Genomic_DNA"/>
</dbReference>
<keyword evidence="2" id="KW-1003">Cell membrane</keyword>
<dbReference type="Proteomes" id="UP000680866">
    <property type="component" value="Chromosome"/>
</dbReference>
<sequence>MAGQLWPVLLASAVGLLPYTVFSTFLVPIADATGGGEAAVGGLRGLGGLAALAVGTAFAPLIGRLPVHLSAAGALLLLAASALLGAAGTYVTVAAFCVLVGAATAVLNPALTTAAADRYGDGPAAARAATLVTATQSMTAMLAAPLIAVPALWWGWRGDLVATAVVATALATMFLRRGRGPAVPAARLGYLATFRALATVPGARALLLVALLRTAAFMGYLAYLAAFYDSRFDLSPGWFAFVWTLSGASFFLGNLVTGRLANTGDDGRPRRLLLVGLAVAVAATFGVFLAPTLPVALLCTAALGASHAVVAACVVSLLVRRCGAQRGPALSLNAAGMSLGVFVGATAGGIGLGAGGYPGAAVALAGLTVVALVAAGLARSA</sequence>
<evidence type="ECO:0000256" key="5">
    <source>
        <dbReference type="ARBA" id="ARBA00023136"/>
    </source>
</evidence>
<feature type="transmembrane region" description="Helical" evidence="6">
    <location>
        <begin position="360"/>
        <end position="378"/>
    </location>
</feature>